<dbReference type="Pfam" id="PF00072">
    <property type="entry name" value="Response_reg"/>
    <property type="match status" value="1"/>
</dbReference>
<dbReference type="Gene3D" id="3.40.50.2300">
    <property type="match status" value="1"/>
</dbReference>
<dbReference type="GO" id="GO:0000160">
    <property type="term" value="P:phosphorelay signal transduction system"/>
    <property type="evidence" value="ECO:0007669"/>
    <property type="project" value="InterPro"/>
</dbReference>
<evidence type="ECO:0000313" key="4">
    <source>
        <dbReference type="EMBL" id="PSH61841.1"/>
    </source>
</evidence>
<dbReference type="InterPro" id="IPR011006">
    <property type="entry name" value="CheY-like_superfamily"/>
</dbReference>
<dbReference type="RefSeq" id="WP_106666015.1">
    <property type="nucleotide sequence ID" value="NZ_PGGM01000011.1"/>
</dbReference>
<dbReference type="PROSITE" id="PS50110">
    <property type="entry name" value="RESPONSE_REGULATORY"/>
    <property type="match status" value="1"/>
</dbReference>
<dbReference type="PANTHER" id="PTHR44591:SF25">
    <property type="entry name" value="CHEMOTAXIS TWO-COMPONENT RESPONSE REGULATOR"/>
    <property type="match status" value="1"/>
</dbReference>
<accession>A0A2P7B5V6</accession>
<feature type="domain" description="Response regulatory" evidence="3">
    <location>
        <begin position="3"/>
        <end position="115"/>
    </location>
</feature>
<organism evidence="4 5">
    <name type="scientific">Phyllobacterium sophorae</name>
    <dbReference type="NCBI Taxonomy" id="1520277"/>
    <lineage>
        <taxon>Bacteria</taxon>
        <taxon>Pseudomonadati</taxon>
        <taxon>Pseudomonadota</taxon>
        <taxon>Alphaproteobacteria</taxon>
        <taxon>Hyphomicrobiales</taxon>
        <taxon>Phyllobacteriaceae</taxon>
        <taxon>Phyllobacterium</taxon>
    </lineage>
</organism>
<gene>
    <name evidence="4" type="ORF">CU103_21175</name>
</gene>
<dbReference type="InterPro" id="IPR001789">
    <property type="entry name" value="Sig_transdc_resp-reg_receiver"/>
</dbReference>
<sequence>MEFVSIIDDEATVRRATSSLLRSLGFSVQTFVSAEEFLDSEFAMRTSCIVSDVHMQGMSGIDLFMRLQSCESKIPFIFITAFAEEVVRQRVGQDVCVLQKPFEAEVLASCIEQALSS</sequence>
<keyword evidence="5" id="KW-1185">Reference proteome</keyword>
<dbReference type="SUPFAM" id="SSF52172">
    <property type="entry name" value="CheY-like"/>
    <property type="match status" value="1"/>
</dbReference>
<protein>
    <submittedName>
        <fullName evidence="4">Two-component system response regulator</fullName>
    </submittedName>
</protein>
<evidence type="ECO:0000256" key="1">
    <source>
        <dbReference type="ARBA" id="ARBA00022553"/>
    </source>
</evidence>
<feature type="modified residue" description="4-aspartylphosphate" evidence="2">
    <location>
        <position position="52"/>
    </location>
</feature>
<dbReference type="AlphaFoldDB" id="A0A2P7B5V6"/>
<dbReference type="SMART" id="SM00448">
    <property type="entry name" value="REC"/>
    <property type="match status" value="1"/>
</dbReference>
<comment type="caution">
    <text evidence="4">The sequence shown here is derived from an EMBL/GenBank/DDBJ whole genome shotgun (WGS) entry which is preliminary data.</text>
</comment>
<dbReference type="PANTHER" id="PTHR44591">
    <property type="entry name" value="STRESS RESPONSE REGULATOR PROTEIN 1"/>
    <property type="match status" value="1"/>
</dbReference>
<name>A0A2P7B5V6_9HYPH</name>
<dbReference type="Proteomes" id="UP000241764">
    <property type="component" value="Unassembled WGS sequence"/>
</dbReference>
<dbReference type="OrthoDB" id="9782655at2"/>
<dbReference type="InterPro" id="IPR050595">
    <property type="entry name" value="Bact_response_regulator"/>
</dbReference>
<evidence type="ECO:0000313" key="5">
    <source>
        <dbReference type="Proteomes" id="UP000241764"/>
    </source>
</evidence>
<reference evidence="5" key="1">
    <citation type="submission" date="2017-11" db="EMBL/GenBank/DDBJ databases">
        <authorList>
            <person name="Kuznetsova I."/>
            <person name="Sazanova A."/>
            <person name="Chirak E."/>
            <person name="Safronova V."/>
            <person name="Willems A."/>
        </authorList>
    </citation>
    <scope>NUCLEOTIDE SEQUENCE [LARGE SCALE GENOMIC DNA]</scope>
    <source>
        <strain evidence="5">CCBAU 03422</strain>
    </source>
</reference>
<evidence type="ECO:0000259" key="3">
    <source>
        <dbReference type="PROSITE" id="PS50110"/>
    </source>
</evidence>
<dbReference type="EMBL" id="PGGM01000011">
    <property type="protein sequence ID" value="PSH61841.1"/>
    <property type="molecule type" value="Genomic_DNA"/>
</dbReference>
<keyword evidence="1 2" id="KW-0597">Phosphoprotein</keyword>
<evidence type="ECO:0000256" key="2">
    <source>
        <dbReference type="PROSITE-ProRule" id="PRU00169"/>
    </source>
</evidence>
<proteinExistence type="predicted"/>